<dbReference type="Proteomes" id="UP001234297">
    <property type="component" value="Chromosome 2"/>
</dbReference>
<keyword evidence="2" id="KW-1185">Reference proteome</keyword>
<evidence type="ECO:0000313" key="1">
    <source>
        <dbReference type="EMBL" id="KAJ8646766.1"/>
    </source>
</evidence>
<accession>A0ACC2MM09</accession>
<name>A0ACC2MM09_PERAE</name>
<organism evidence="1 2">
    <name type="scientific">Persea americana</name>
    <name type="common">Avocado</name>
    <dbReference type="NCBI Taxonomy" id="3435"/>
    <lineage>
        <taxon>Eukaryota</taxon>
        <taxon>Viridiplantae</taxon>
        <taxon>Streptophyta</taxon>
        <taxon>Embryophyta</taxon>
        <taxon>Tracheophyta</taxon>
        <taxon>Spermatophyta</taxon>
        <taxon>Magnoliopsida</taxon>
        <taxon>Magnoliidae</taxon>
        <taxon>Laurales</taxon>
        <taxon>Lauraceae</taxon>
        <taxon>Persea</taxon>
    </lineage>
</organism>
<evidence type="ECO:0000313" key="2">
    <source>
        <dbReference type="Proteomes" id="UP001234297"/>
    </source>
</evidence>
<gene>
    <name evidence="1" type="ORF">MRB53_008514</name>
</gene>
<reference evidence="1 2" key="1">
    <citation type="journal article" date="2022" name="Hortic Res">
        <title>A haplotype resolved chromosomal level avocado genome allows analysis of novel avocado genes.</title>
        <authorList>
            <person name="Nath O."/>
            <person name="Fletcher S.J."/>
            <person name="Hayward A."/>
            <person name="Shaw L.M."/>
            <person name="Masouleh A.K."/>
            <person name="Furtado A."/>
            <person name="Henry R.J."/>
            <person name="Mitter N."/>
        </authorList>
    </citation>
    <scope>NUCLEOTIDE SEQUENCE [LARGE SCALE GENOMIC DNA]</scope>
    <source>
        <strain evidence="2">cv. Hass</strain>
    </source>
</reference>
<dbReference type="EMBL" id="CM056810">
    <property type="protein sequence ID" value="KAJ8646766.1"/>
    <property type="molecule type" value="Genomic_DNA"/>
</dbReference>
<protein>
    <submittedName>
        <fullName evidence="1">Uncharacterized protein</fullName>
    </submittedName>
</protein>
<sequence>MPKPKTHLSSFLLLTTATIFSFFPAPSSPSPGASFVYGGCSEIKFENESPFEFNLDSLLSSLLNSATFSLYNNFTISSPEPQPTLYGLYQCRGDISTADCAACVKDAVSQLPHYCFHSCGGTLQLDACHVRYGNESFLGVPDTTLVLKKCGTGSGLSDTDMLSRRDEVLSGLGSGNGGFRVRNIGYVSGMAQCVGDLSGEECTDCLANAVERLRGGCGAGSWGDVYLSKCYVRYSAGGVYLSDSGSPERFWERRWVLGAVAFVV</sequence>
<comment type="caution">
    <text evidence="1">The sequence shown here is derived from an EMBL/GenBank/DDBJ whole genome shotgun (WGS) entry which is preliminary data.</text>
</comment>
<proteinExistence type="predicted"/>